<feature type="region of interest" description="Disordered" evidence="1">
    <location>
        <begin position="109"/>
        <end position="174"/>
    </location>
</feature>
<dbReference type="EMBL" id="KK207691">
    <property type="protein sequence ID" value="EZF57301.1"/>
    <property type="molecule type" value="Genomic_DNA"/>
</dbReference>
<organism evidence="3">
    <name type="scientific">Trichophyton rubrum CBS 288.86</name>
    <dbReference type="NCBI Taxonomy" id="1215330"/>
    <lineage>
        <taxon>Eukaryota</taxon>
        <taxon>Fungi</taxon>
        <taxon>Dikarya</taxon>
        <taxon>Ascomycota</taxon>
        <taxon>Pezizomycotina</taxon>
        <taxon>Eurotiomycetes</taxon>
        <taxon>Eurotiomycetidae</taxon>
        <taxon>Onygenales</taxon>
        <taxon>Arthrodermataceae</taxon>
        <taxon>Trichophyton</taxon>
    </lineage>
</organism>
<sequence>MQHKVDEAKIGPGAELRDPVRLELLRRLKGLLEDHKVARGAQASLMLCDIQYLEGLCQSFENATEEGKATMRKGLSSSMEEDEIVGKCEFEMPLFRIISVPNMSISPLAGCQKPRPSSTVSSAQARSPQPNYSEPSPRRQAMSSTEPRASGEQCLKRKRSTSRNISIDSSPSRSQLVSRMCKERDDFKCIVTKSAGPIDAAHLFPVSLNKSDDRANFFSLLKNLWAQRIGKWEGRFKNGTEFVENEVSFSLSLHRYHAKGLFALQPIEATSDGRSLKLGFYWLNKRQVERSKEMVDLMDIPALAHDFRPKDIAICSSRDEHIIRSGEVIELITKDPEKLPLPDWHILEMQWVLQRLVALKGAADIPDAVHDDSNDSDWEESTCYRYDEMEEDNDSSEEYDEHEEGWRHARIDDWVGQIPRETCV</sequence>
<dbReference type="Pfam" id="PF13391">
    <property type="entry name" value="HNH_2"/>
    <property type="match status" value="1"/>
</dbReference>
<feature type="domain" description="HNH nuclease" evidence="2">
    <location>
        <begin position="189"/>
        <end position="264"/>
    </location>
</feature>
<evidence type="ECO:0000256" key="1">
    <source>
        <dbReference type="SAM" id="MobiDB-lite"/>
    </source>
</evidence>
<gene>
    <name evidence="3" type="ORF">H103_00410</name>
</gene>
<dbReference type="Proteomes" id="UP000023758">
    <property type="component" value="Unassembled WGS sequence"/>
</dbReference>
<name>A0A022WGR1_TRIRU</name>
<evidence type="ECO:0000259" key="2">
    <source>
        <dbReference type="Pfam" id="PF13391"/>
    </source>
</evidence>
<dbReference type="OrthoDB" id="5416097at2759"/>
<feature type="compositionally biased region" description="Polar residues" evidence="1">
    <location>
        <begin position="162"/>
        <end position="174"/>
    </location>
</feature>
<feature type="compositionally biased region" description="Polar residues" evidence="1">
    <location>
        <begin position="115"/>
        <end position="134"/>
    </location>
</feature>
<reference evidence="3" key="1">
    <citation type="submission" date="2014-02" db="EMBL/GenBank/DDBJ databases">
        <title>The Genome Sequence of Trichophyton rubrum (morphotype fischeri) CBS 288.86.</title>
        <authorList>
            <consortium name="The Broad Institute Genomics Platform"/>
            <person name="Cuomo C.A."/>
            <person name="White T.C."/>
            <person name="Graser Y."/>
            <person name="Martinez-Rossi N."/>
            <person name="Heitman J."/>
            <person name="Young S.K."/>
            <person name="Zeng Q."/>
            <person name="Gargeya S."/>
            <person name="Abouelleil A."/>
            <person name="Alvarado L."/>
            <person name="Chapman S.B."/>
            <person name="Gainer-Dewar J."/>
            <person name="Goldberg J."/>
            <person name="Griggs A."/>
            <person name="Gujja S."/>
            <person name="Hansen M."/>
            <person name="Howarth C."/>
            <person name="Imamovic A."/>
            <person name="Larimer J."/>
            <person name="Martinez D."/>
            <person name="Murphy C."/>
            <person name="Pearson M.D."/>
            <person name="Persinoti G."/>
            <person name="Poon T."/>
            <person name="Priest M."/>
            <person name="Roberts A.D."/>
            <person name="Saif S."/>
            <person name="Shea T.D."/>
            <person name="Sykes S.N."/>
            <person name="Wortman J."/>
            <person name="Nusbaum C."/>
            <person name="Birren B."/>
        </authorList>
    </citation>
    <scope>NUCLEOTIDE SEQUENCE [LARGE SCALE GENOMIC DNA]</scope>
    <source>
        <strain evidence="3">CBS 288.86</strain>
    </source>
</reference>
<dbReference type="InterPro" id="IPR003615">
    <property type="entry name" value="HNH_nuc"/>
</dbReference>
<accession>A0A022WGR1</accession>
<proteinExistence type="predicted"/>
<evidence type="ECO:0000313" key="3">
    <source>
        <dbReference type="EMBL" id="EZF57301.1"/>
    </source>
</evidence>
<dbReference type="AlphaFoldDB" id="A0A022WGR1"/>
<protein>
    <recommendedName>
        <fullName evidence="2">HNH nuclease domain-containing protein</fullName>
    </recommendedName>
</protein>